<proteinExistence type="predicted"/>
<dbReference type="Proteomes" id="UP000638648">
    <property type="component" value="Unassembled WGS sequence"/>
</dbReference>
<feature type="domain" description="Luciferase-like" evidence="5">
    <location>
        <begin position="1"/>
        <end position="192"/>
    </location>
</feature>
<dbReference type="PANTHER" id="PTHR42847:SF4">
    <property type="entry name" value="ALKANESULFONATE MONOOXYGENASE-RELATED"/>
    <property type="match status" value="1"/>
</dbReference>
<dbReference type="GO" id="GO:0046306">
    <property type="term" value="P:alkanesulfonate catabolic process"/>
    <property type="evidence" value="ECO:0007669"/>
    <property type="project" value="TreeGrafter"/>
</dbReference>
<evidence type="ECO:0000256" key="2">
    <source>
        <dbReference type="ARBA" id="ARBA00022643"/>
    </source>
</evidence>
<comment type="caution">
    <text evidence="6">The sequence shown here is derived from an EMBL/GenBank/DDBJ whole genome shotgun (WGS) entry which is preliminary data.</text>
</comment>
<dbReference type="GO" id="GO:0008726">
    <property type="term" value="F:alkanesulfonate monooxygenase activity"/>
    <property type="evidence" value="ECO:0007669"/>
    <property type="project" value="TreeGrafter"/>
</dbReference>
<dbReference type="RefSeq" id="WP_192751715.1">
    <property type="nucleotide sequence ID" value="NZ_BAABJL010000040.1"/>
</dbReference>
<protein>
    <submittedName>
        <fullName evidence="6">Alkanesulfonate monooxygenase SsuD/methylene tetrahydromethanopterin reductase-like flavin-dependent oxidoreductase (Luciferase family)</fullName>
    </submittedName>
</protein>
<dbReference type="InterPro" id="IPR011251">
    <property type="entry name" value="Luciferase-like_dom"/>
</dbReference>
<keyword evidence="3" id="KW-0560">Oxidoreductase</keyword>
<reference evidence="6" key="1">
    <citation type="submission" date="2020-10" db="EMBL/GenBank/DDBJ databases">
        <title>Sequencing the genomes of 1000 actinobacteria strains.</title>
        <authorList>
            <person name="Klenk H.-P."/>
        </authorList>
    </citation>
    <scope>NUCLEOTIDE SEQUENCE</scope>
    <source>
        <strain evidence="6">DSM 45354</strain>
    </source>
</reference>
<gene>
    <name evidence="6" type="ORF">HEB94_004681</name>
</gene>
<dbReference type="InterPro" id="IPR036661">
    <property type="entry name" value="Luciferase-like_sf"/>
</dbReference>
<dbReference type="AlphaFoldDB" id="A0A927RLH3"/>
<organism evidence="6 7">
    <name type="scientific">Actinopolymorpha pittospori</name>
    <dbReference type="NCBI Taxonomy" id="648752"/>
    <lineage>
        <taxon>Bacteria</taxon>
        <taxon>Bacillati</taxon>
        <taxon>Actinomycetota</taxon>
        <taxon>Actinomycetes</taxon>
        <taxon>Propionibacteriales</taxon>
        <taxon>Actinopolymorphaceae</taxon>
        <taxon>Actinopolymorpha</taxon>
    </lineage>
</organism>
<keyword evidence="4 6" id="KW-0503">Monooxygenase</keyword>
<evidence type="ECO:0000259" key="5">
    <source>
        <dbReference type="Pfam" id="PF00296"/>
    </source>
</evidence>
<evidence type="ECO:0000313" key="6">
    <source>
        <dbReference type="EMBL" id="MBE1607833.1"/>
    </source>
</evidence>
<evidence type="ECO:0000256" key="1">
    <source>
        <dbReference type="ARBA" id="ARBA00022630"/>
    </source>
</evidence>
<dbReference type="PANTHER" id="PTHR42847">
    <property type="entry name" value="ALKANESULFONATE MONOOXYGENASE"/>
    <property type="match status" value="1"/>
</dbReference>
<keyword evidence="1" id="KW-0285">Flavoprotein</keyword>
<dbReference type="EMBL" id="JADBEM010000001">
    <property type="protein sequence ID" value="MBE1607833.1"/>
    <property type="molecule type" value="Genomic_DNA"/>
</dbReference>
<name>A0A927RLH3_9ACTN</name>
<evidence type="ECO:0000256" key="4">
    <source>
        <dbReference type="ARBA" id="ARBA00023033"/>
    </source>
</evidence>
<dbReference type="InterPro" id="IPR050172">
    <property type="entry name" value="SsuD_RutA_monooxygenase"/>
</dbReference>
<dbReference type="Pfam" id="PF00296">
    <property type="entry name" value="Bac_luciferase"/>
    <property type="match status" value="1"/>
</dbReference>
<keyword evidence="7" id="KW-1185">Reference proteome</keyword>
<evidence type="ECO:0000313" key="7">
    <source>
        <dbReference type="Proteomes" id="UP000638648"/>
    </source>
</evidence>
<sequence length="264" mass="28586">MRFGLSIPNAGDPAELVDLAVTAEQAGWDGFFLWDHVQLDSKTRPPMQDPWVLLGAMAVRTSTMLLGTMVTPVPRRRPWKLAREINTLDHLSGGRVVVGVGLGVPAEDEYAAFGEPAQGRTHAAILDEAMPVLDGFLRGDRVDHDGEHFHVHAHLNPGALQRPRPPIWVAAMLPRKRGVARASRWDGIFALHADTGPLTAPMVADLVAEMKPREGYDIVTMLGSGNRVDELADAGATWVLDGPSGPHESFAEVRRTVEAGPPTT</sequence>
<evidence type="ECO:0000256" key="3">
    <source>
        <dbReference type="ARBA" id="ARBA00023002"/>
    </source>
</evidence>
<dbReference type="Gene3D" id="3.20.20.30">
    <property type="entry name" value="Luciferase-like domain"/>
    <property type="match status" value="1"/>
</dbReference>
<keyword evidence="2" id="KW-0288">FMN</keyword>
<dbReference type="SUPFAM" id="SSF51679">
    <property type="entry name" value="Bacterial luciferase-like"/>
    <property type="match status" value="1"/>
</dbReference>
<accession>A0A927RLH3</accession>